<keyword evidence="3 9" id="KW-0808">Transferase</keyword>
<sequence>MLSDVVQIGHLQLQGRLLALLLATLAAFWLTKRQVSLSGGETNPPPIADILLNGFLIVVVCWKLGVLLTDPTILWTQPAKLLLVSGSAAELAIGIALAVLFIARQKRKHHIPLMRMLDALACGITAAAIVYCALIAEFGGPTGLPWGIGVKGTISRFHPVHAYLALLLLPLLVWQQFIHPRRRLAAGGGPSLLRATMVYGGTAGMLVSFFMNESPTIIYLSWDQLVFLCLLVIGMLLPQMAHNTGRKELSPMSQNDSKMQEQQEQQNKQHKEFSSAAGKEGFVDKKLDGPNRPSV</sequence>
<keyword evidence="5 8" id="KW-1133">Transmembrane helix</keyword>
<dbReference type="PANTHER" id="PTHR30589:SF0">
    <property type="entry name" value="PHOSPHATIDYLGLYCEROL--PROLIPOPROTEIN DIACYLGLYCERYL TRANSFERASE"/>
    <property type="match status" value="1"/>
</dbReference>
<feature type="transmembrane region" description="Helical" evidence="8">
    <location>
        <begin position="81"/>
        <end position="103"/>
    </location>
</feature>
<gene>
    <name evidence="9" type="ORF">ACFPOG_21005</name>
</gene>
<keyword evidence="2" id="KW-1003">Cell membrane</keyword>
<dbReference type="Proteomes" id="UP001596044">
    <property type="component" value="Unassembled WGS sequence"/>
</dbReference>
<feature type="region of interest" description="Disordered" evidence="7">
    <location>
        <begin position="246"/>
        <end position="295"/>
    </location>
</feature>
<feature type="transmembrane region" description="Helical" evidence="8">
    <location>
        <begin position="50"/>
        <end position="69"/>
    </location>
</feature>
<dbReference type="RefSeq" id="WP_270878978.1">
    <property type="nucleotide sequence ID" value="NZ_JAQFVF010000022.1"/>
</dbReference>
<evidence type="ECO:0000313" key="9">
    <source>
        <dbReference type="EMBL" id="MFC5450736.1"/>
    </source>
</evidence>
<feature type="transmembrane region" description="Helical" evidence="8">
    <location>
        <begin position="217"/>
        <end position="237"/>
    </location>
</feature>
<evidence type="ECO:0000256" key="8">
    <source>
        <dbReference type="SAM" id="Phobius"/>
    </source>
</evidence>
<organism evidence="9 10">
    <name type="scientific">Paenibacillus aestuarii</name>
    <dbReference type="NCBI Taxonomy" id="516965"/>
    <lineage>
        <taxon>Bacteria</taxon>
        <taxon>Bacillati</taxon>
        <taxon>Bacillota</taxon>
        <taxon>Bacilli</taxon>
        <taxon>Bacillales</taxon>
        <taxon>Paenibacillaceae</taxon>
        <taxon>Paenibacillus</taxon>
    </lineage>
</organism>
<evidence type="ECO:0000256" key="7">
    <source>
        <dbReference type="SAM" id="MobiDB-lite"/>
    </source>
</evidence>
<dbReference type="InterPro" id="IPR001640">
    <property type="entry name" value="Lgt"/>
</dbReference>
<keyword evidence="6 8" id="KW-0472">Membrane</keyword>
<dbReference type="GO" id="GO:0016740">
    <property type="term" value="F:transferase activity"/>
    <property type="evidence" value="ECO:0007669"/>
    <property type="project" value="UniProtKB-KW"/>
</dbReference>
<reference evidence="10" key="1">
    <citation type="journal article" date="2019" name="Int. J. Syst. Evol. Microbiol.">
        <title>The Global Catalogue of Microorganisms (GCM) 10K type strain sequencing project: providing services to taxonomists for standard genome sequencing and annotation.</title>
        <authorList>
            <consortium name="The Broad Institute Genomics Platform"/>
            <consortium name="The Broad Institute Genome Sequencing Center for Infectious Disease"/>
            <person name="Wu L."/>
            <person name="Ma J."/>
        </authorList>
    </citation>
    <scope>NUCLEOTIDE SEQUENCE [LARGE SCALE GENOMIC DNA]</scope>
    <source>
        <strain evidence="10">KACC 11904</strain>
    </source>
</reference>
<evidence type="ECO:0000313" key="10">
    <source>
        <dbReference type="Proteomes" id="UP001596044"/>
    </source>
</evidence>
<evidence type="ECO:0000256" key="5">
    <source>
        <dbReference type="ARBA" id="ARBA00022989"/>
    </source>
</evidence>
<accession>A0ABW0KE00</accession>
<protein>
    <submittedName>
        <fullName evidence="9">Prolipoprotein diacylglyceryl transferase family protein</fullName>
    </submittedName>
</protein>
<dbReference type="PANTHER" id="PTHR30589">
    <property type="entry name" value="PROLIPOPROTEIN DIACYLGLYCERYL TRANSFERASE"/>
    <property type="match status" value="1"/>
</dbReference>
<keyword evidence="4 8" id="KW-0812">Transmembrane</keyword>
<feature type="transmembrane region" description="Helical" evidence="8">
    <location>
        <begin position="115"/>
        <end position="140"/>
    </location>
</feature>
<comment type="similarity">
    <text evidence="1">Belongs to the Lgt family.</text>
</comment>
<feature type="transmembrane region" description="Helical" evidence="8">
    <location>
        <begin position="160"/>
        <end position="179"/>
    </location>
</feature>
<feature type="transmembrane region" description="Helical" evidence="8">
    <location>
        <begin position="13"/>
        <end position="30"/>
    </location>
</feature>
<comment type="caution">
    <text evidence="9">The sequence shown here is derived from an EMBL/GenBank/DDBJ whole genome shotgun (WGS) entry which is preliminary data.</text>
</comment>
<feature type="transmembrane region" description="Helical" evidence="8">
    <location>
        <begin position="191"/>
        <end position="211"/>
    </location>
</feature>
<name>A0ABW0KE00_9BACL</name>
<keyword evidence="10" id="KW-1185">Reference proteome</keyword>
<evidence type="ECO:0000256" key="6">
    <source>
        <dbReference type="ARBA" id="ARBA00023136"/>
    </source>
</evidence>
<evidence type="ECO:0000256" key="1">
    <source>
        <dbReference type="ARBA" id="ARBA00007150"/>
    </source>
</evidence>
<dbReference type="EMBL" id="JBHSMJ010000029">
    <property type="protein sequence ID" value="MFC5450736.1"/>
    <property type="molecule type" value="Genomic_DNA"/>
</dbReference>
<proteinExistence type="inferred from homology"/>
<evidence type="ECO:0000256" key="2">
    <source>
        <dbReference type="ARBA" id="ARBA00022475"/>
    </source>
</evidence>
<evidence type="ECO:0000256" key="3">
    <source>
        <dbReference type="ARBA" id="ARBA00022679"/>
    </source>
</evidence>
<evidence type="ECO:0000256" key="4">
    <source>
        <dbReference type="ARBA" id="ARBA00022692"/>
    </source>
</evidence>